<sequence length="185" mass="21912">MSRRPQNPRNMPPASLEGRVEALENILVDELAATRTIHANLNRRINAVDDKIDNPDSWHNTKLSTLDKNLDTFKDNCRDKQRAAEERLDKLEARYWDLDTVRGDFETFKDDCHAKLEVVRDKMRGVQAWRRDLEWLRRDLDALRMNYAWWKGMFCYQFWPDAFPHPDEENKKDGEESGGYPDNSE</sequence>
<comment type="caution">
    <text evidence="2">The sequence shown here is derived from an EMBL/GenBank/DDBJ whole genome shotgun (WGS) entry which is preliminary data.</text>
</comment>
<accession>A0ABR3R444</accession>
<reference evidence="2 3" key="1">
    <citation type="submission" date="2024-02" db="EMBL/GenBank/DDBJ databases">
        <title>De novo assembly and annotation of 12 fungi associated with fruit tree decline syndrome in Ontario, Canada.</title>
        <authorList>
            <person name="Sulman M."/>
            <person name="Ellouze W."/>
            <person name="Ilyukhin E."/>
        </authorList>
    </citation>
    <scope>NUCLEOTIDE SEQUENCE [LARGE SCALE GENOMIC DNA]</scope>
    <source>
        <strain evidence="2 3">M97-236</strain>
    </source>
</reference>
<keyword evidence="3" id="KW-1185">Reference proteome</keyword>
<dbReference type="SUPFAM" id="SSF57997">
    <property type="entry name" value="Tropomyosin"/>
    <property type="match status" value="1"/>
</dbReference>
<organism evidence="2 3">
    <name type="scientific">Nothophoma quercina</name>
    <dbReference type="NCBI Taxonomy" id="749835"/>
    <lineage>
        <taxon>Eukaryota</taxon>
        <taxon>Fungi</taxon>
        <taxon>Dikarya</taxon>
        <taxon>Ascomycota</taxon>
        <taxon>Pezizomycotina</taxon>
        <taxon>Dothideomycetes</taxon>
        <taxon>Pleosporomycetidae</taxon>
        <taxon>Pleosporales</taxon>
        <taxon>Pleosporineae</taxon>
        <taxon>Didymellaceae</taxon>
        <taxon>Nothophoma</taxon>
    </lineage>
</organism>
<protein>
    <submittedName>
        <fullName evidence="2">Uncharacterized protein</fullName>
    </submittedName>
</protein>
<dbReference type="Proteomes" id="UP001521222">
    <property type="component" value="Unassembled WGS sequence"/>
</dbReference>
<proteinExistence type="predicted"/>
<evidence type="ECO:0000313" key="3">
    <source>
        <dbReference type="Proteomes" id="UP001521222"/>
    </source>
</evidence>
<name>A0ABR3R444_9PLEO</name>
<evidence type="ECO:0000313" key="2">
    <source>
        <dbReference type="EMBL" id="KAL1599176.1"/>
    </source>
</evidence>
<gene>
    <name evidence="2" type="ORF">SLS59_006628</name>
</gene>
<feature type="compositionally biased region" description="Basic and acidic residues" evidence="1">
    <location>
        <begin position="166"/>
        <end position="175"/>
    </location>
</feature>
<evidence type="ECO:0000256" key="1">
    <source>
        <dbReference type="SAM" id="MobiDB-lite"/>
    </source>
</evidence>
<feature type="region of interest" description="Disordered" evidence="1">
    <location>
        <begin position="166"/>
        <end position="185"/>
    </location>
</feature>
<dbReference type="EMBL" id="JAKIXB020000021">
    <property type="protein sequence ID" value="KAL1599176.1"/>
    <property type="molecule type" value="Genomic_DNA"/>
</dbReference>